<dbReference type="Gene3D" id="3.40.50.300">
    <property type="entry name" value="P-loop containing nucleotide triphosphate hydrolases"/>
    <property type="match status" value="1"/>
</dbReference>
<feature type="compositionally biased region" description="Polar residues" evidence="8">
    <location>
        <begin position="27"/>
        <end position="44"/>
    </location>
</feature>
<evidence type="ECO:0000256" key="4">
    <source>
        <dbReference type="ARBA" id="ARBA00022540"/>
    </source>
</evidence>
<dbReference type="SUPFAM" id="SSF52156">
    <property type="entry name" value="Initiation factor IF2/eIF5b, domain 3"/>
    <property type="match status" value="1"/>
</dbReference>
<dbReference type="GO" id="GO:0005829">
    <property type="term" value="C:cytosol"/>
    <property type="evidence" value="ECO:0007669"/>
    <property type="project" value="TreeGrafter"/>
</dbReference>
<dbReference type="NCBIfam" id="TIGR00231">
    <property type="entry name" value="small_GTP"/>
    <property type="match status" value="1"/>
</dbReference>
<evidence type="ECO:0000259" key="9">
    <source>
        <dbReference type="PROSITE" id="PS51722"/>
    </source>
</evidence>
<dbReference type="InterPro" id="IPR009000">
    <property type="entry name" value="Transl_B-barrel_sf"/>
</dbReference>
<dbReference type="EMBL" id="LAZR01000269">
    <property type="protein sequence ID" value="KKN78057.1"/>
    <property type="molecule type" value="Genomic_DNA"/>
</dbReference>
<dbReference type="InterPro" id="IPR004161">
    <property type="entry name" value="EFTu-like_2"/>
</dbReference>
<dbReference type="InterPro" id="IPR006847">
    <property type="entry name" value="IF2_N"/>
</dbReference>
<feature type="compositionally biased region" description="Basic and acidic residues" evidence="8">
    <location>
        <begin position="378"/>
        <end position="406"/>
    </location>
</feature>
<dbReference type="PROSITE" id="PS01176">
    <property type="entry name" value="IF2"/>
    <property type="match status" value="1"/>
</dbReference>
<keyword evidence="6" id="KW-0648">Protein biosynthesis</keyword>
<feature type="domain" description="Tr-type G" evidence="9">
    <location>
        <begin position="515"/>
        <end position="682"/>
    </location>
</feature>
<organism evidence="10">
    <name type="scientific">marine sediment metagenome</name>
    <dbReference type="NCBI Taxonomy" id="412755"/>
    <lineage>
        <taxon>unclassified sequences</taxon>
        <taxon>metagenomes</taxon>
        <taxon>ecological metagenomes</taxon>
    </lineage>
</organism>
<dbReference type="SUPFAM" id="SSF50447">
    <property type="entry name" value="Translation proteins"/>
    <property type="match status" value="2"/>
</dbReference>
<dbReference type="CDD" id="cd03702">
    <property type="entry name" value="IF2_mtIF2_II"/>
    <property type="match status" value="1"/>
</dbReference>
<dbReference type="InterPro" id="IPR015760">
    <property type="entry name" value="TIF_IF2"/>
</dbReference>
<accession>A0A0F9TSX7</accession>
<dbReference type="Pfam" id="PF22042">
    <property type="entry name" value="EF-G_D2"/>
    <property type="match status" value="1"/>
</dbReference>
<dbReference type="AlphaFoldDB" id="A0A0F9TSX7"/>
<keyword evidence="5" id="KW-0547">Nucleotide-binding</keyword>
<protein>
    <recommendedName>
        <fullName evidence="9">Tr-type G domain-containing protein</fullName>
    </recommendedName>
</protein>
<dbReference type="Pfam" id="PF08364">
    <property type="entry name" value="IF2_assoc"/>
    <property type="match status" value="1"/>
</dbReference>
<proteinExistence type="inferred from homology"/>
<dbReference type="PANTHER" id="PTHR43381">
    <property type="entry name" value="TRANSLATION INITIATION FACTOR IF-2-RELATED"/>
    <property type="match status" value="1"/>
</dbReference>
<dbReference type="FunFam" id="2.40.30.10:FF:000007">
    <property type="entry name" value="Translation initiation factor IF-2"/>
    <property type="match status" value="1"/>
</dbReference>
<feature type="compositionally biased region" description="Basic and acidic residues" evidence="8">
    <location>
        <begin position="1"/>
        <end position="11"/>
    </location>
</feature>
<dbReference type="GO" id="GO:0005525">
    <property type="term" value="F:GTP binding"/>
    <property type="evidence" value="ECO:0007669"/>
    <property type="project" value="UniProtKB-KW"/>
</dbReference>
<feature type="compositionally biased region" description="Basic and acidic residues" evidence="8">
    <location>
        <begin position="212"/>
        <end position="221"/>
    </location>
</feature>
<dbReference type="FunFam" id="3.40.50.10050:FF:000001">
    <property type="entry name" value="Translation initiation factor IF-2"/>
    <property type="match status" value="1"/>
</dbReference>
<evidence type="ECO:0000256" key="6">
    <source>
        <dbReference type="ARBA" id="ARBA00022917"/>
    </source>
</evidence>
<feature type="compositionally biased region" description="Low complexity" evidence="8">
    <location>
        <begin position="129"/>
        <end position="192"/>
    </location>
</feature>
<dbReference type="PROSITE" id="PS51722">
    <property type="entry name" value="G_TR_2"/>
    <property type="match status" value="1"/>
</dbReference>
<dbReference type="FunFam" id="3.40.50.300:FF:000019">
    <property type="entry name" value="Translation initiation factor IF-2"/>
    <property type="match status" value="1"/>
</dbReference>
<dbReference type="GO" id="GO:0003743">
    <property type="term" value="F:translation initiation factor activity"/>
    <property type="evidence" value="ECO:0007669"/>
    <property type="project" value="UniProtKB-KW"/>
</dbReference>
<dbReference type="CDD" id="cd03692">
    <property type="entry name" value="mtIF2_IVc"/>
    <property type="match status" value="1"/>
</dbReference>
<evidence type="ECO:0000256" key="1">
    <source>
        <dbReference type="ARBA" id="ARBA00004496"/>
    </source>
</evidence>
<comment type="similarity">
    <text evidence="2">Belongs to the TRAFAC class translation factor GTPase superfamily. Classic translation factor GTPase family. IF-2 subfamily.</text>
</comment>
<sequence>MSDTKSGDDKTLSVSTKKTLTLKRGVEQSTVRQSFSHGRTNQVVVETKKRRITKPDEREAAPTPAVAAKPSPAKPAAPASPVSEAPAPTPKSAAPLPPQTGGKPPQIQLGPKPGEAPVATAQEVSEPTAPEVTAPVEAKAEAPVAAVPESEAPVAAAAVEASPKATPTATPSAPAASASKPASAAPRAATSAGVSRPGGQAAPTRQGASRPAGRDERRDGRQQPAPGARQPRGAVLSDLSSREMDARRRALELAKQREAEDRRVFQEEEARRIADDDRRQRERDESERRQAEETARLEAEAEARRKAEASAERRGGGQPNQPAGPAPTPADAEAAEAAAARSGRAELRRRPAGDDDAKSARPGARRSVKGAVGAEAPKPARPERDAGRRRGKLTLDKALTSEDGARGRSLSSIRRRQEKFKRSQQSQPREKIAREVIIPETISIQELANRMSERSVDVIKFLMQQGQMMKPGDIIEPDVAELIASEFGHTVRRVAESDVEEGIFGVDDDPEKMVQRPPVVTIMGHVDHGKTSLLDAIRKTSVVSGEAGGITQHIGAYQVEQNGHKISFIDTPGHAAFTAMRARGAAATDIAILVVAADDSVMPQTIESINHAKAANVPIIVAINKIDKPGADASKVRSALLQHDVFVESMGGEVLDVEVSALKGTNLDKLLDAILLQAEILELKADPTRTAEGTVIEAQLDKGRGPVATVLVETGTLKIGDIVVAGDEWGRVRAIINDKGEQLKEAPPSMPVEVLGMQGTPLAGERFAAVESESKAREIAEYRQRVSREKQVAKNAGQRGSLEQMMSQLQDTGLKEFPLLIKGDVQGSVEAIIGALDKLGTEEVQARIIHSGAGAITESDVSLATASNAAIIGFNVRANKQAREASERDGTEIRYYNIIYDLVDDVKQAMSGLLSPERRETFLGNAEILEVFNITKVGKVAGCRVTEGKVERGAGVRLIRDDVVIHEGTLKTLKRFKDEVQEVNGGQECGMAFQNYEDIRQGDVIECFRVEHVARSL</sequence>
<dbReference type="CDD" id="cd01887">
    <property type="entry name" value="IF2_eIF5B"/>
    <property type="match status" value="1"/>
</dbReference>
<feature type="compositionally biased region" description="Low complexity" evidence="8">
    <location>
        <begin position="329"/>
        <end position="342"/>
    </location>
</feature>
<feature type="compositionally biased region" description="Low complexity" evidence="8">
    <location>
        <begin position="61"/>
        <end position="86"/>
    </location>
</feature>
<evidence type="ECO:0000313" key="10">
    <source>
        <dbReference type="EMBL" id="KKN78057.1"/>
    </source>
</evidence>
<dbReference type="Pfam" id="PF00009">
    <property type="entry name" value="GTP_EFTU"/>
    <property type="match status" value="1"/>
</dbReference>
<dbReference type="InterPro" id="IPR013575">
    <property type="entry name" value="IF2_assoc_dom_bac"/>
</dbReference>
<dbReference type="GO" id="GO:0003924">
    <property type="term" value="F:GTPase activity"/>
    <property type="evidence" value="ECO:0007669"/>
    <property type="project" value="InterPro"/>
</dbReference>
<dbReference type="Pfam" id="PF11987">
    <property type="entry name" value="IF-2"/>
    <property type="match status" value="1"/>
</dbReference>
<dbReference type="NCBIfam" id="TIGR00487">
    <property type="entry name" value="IF-2"/>
    <property type="match status" value="1"/>
</dbReference>
<dbReference type="FunFam" id="2.40.30.10:FF:000008">
    <property type="entry name" value="Translation initiation factor IF-2"/>
    <property type="match status" value="1"/>
</dbReference>
<feature type="compositionally biased region" description="Basic and acidic residues" evidence="8">
    <location>
        <begin position="240"/>
        <end position="315"/>
    </location>
</feature>
<dbReference type="Gene3D" id="3.40.50.10050">
    <property type="entry name" value="Translation initiation factor IF- 2, domain 3"/>
    <property type="match status" value="1"/>
</dbReference>
<dbReference type="InterPro" id="IPR027417">
    <property type="entry name" value="P-loop_NTPase"/>
</dbReference>
<name>A0A0F9TSX7_9ZZZZ</name>
<dbReference type="SUPFAM" id="SSF52540">
    <property type="entry name" value="P-loop containing nucleoside triphosphate hydrolases"/>
    <property type="match status" value="1"/>
</dbReference>
<comment type="subcellular location">
    <subcellularLocation>
        <location evidence="1">Cytoplasm</location>
    </subcellularLocation>
</comment>
<reference evidence="10" key="1">
    <citation type="journal article" date="2015" name="Nature">
        <title>Complex archaea that bridge the gap between prokaryotes and eukaryotes.</title>
        <authorList>
            <person name="Spang A."/>
            <person name="Saw J.H."/>
            <person name="Jorgensen S.L."/>
            <person name="Zaremba-Niedzwiedzka K."/>
            <person name="Martijn J."/>
            <person name="Lind A.E."/>
            <person name="van Eijk R."/>
            <person name="Schleper C."/>
            <person name="Guy L."/>
            <person name="Ettema T.J."/>
        </authorList>
    </citation>
    <scope>NUCLEOTIDE SEQUENCE</scope>
</reference>
<evidence type="ECO:0000256" key="7">
    <source>
        <dbReference type="ARBA" id="ARBA00023134"/>
    </source>
</evidence>
<dbReference type="Pfam" id="PF04760">
    <property type="entry name" value="IF2_N"/>
    <property type="match status" value="1"/>
</dbReference>
<feature type="compositionally biased region" description="Basic and acidic residues" evidence="8">
    <location>
        <begin position="343"/>
        <end position="359"/>
    </location>
</feature>
<dbReference type="PANTHER" id="PTHR43381:SF5">
    <property type="entry name" value="TR-TYPE G DOMAIN-CONTAINING PROTEIN"/>
    <property type="match status" value="1"/>
</dbReference>
<dbReference type="HAMAP" id="MF_00100_B">
    <property type="entry name" value="IF_2_B"/>
    <property type="match status" value="1"/>
</dbReference>
<dbReference type="InterPro" id="IPR000795">
    <property type="entry name" value="T_Tr_GTP-bd_dom"/>
</dbReference>
<keyword evidence="3" id="KW-0963">Cytoplasm</keyword>
<dbReference type="Gene3D" id="2.40.30.10">
    <property type="entry name" value="Translation factors"/>
    <property type="match status" value="2"/>
</dbReference>
<dbReference type="InterPro" id="IPR005225">
    <property type="entry name" value="Small_GTP-bd"/>
</dbReference>
<evidence type="ECO:0000256" key="2">
    <source>
        <dbReference type="ARBA" id="ARBA00007733"/>
    </source>
</evidence>
<keyword evidence="7" id="KW-0342">GTP-binding</keyword>
<keyword evidence="4" id="KW-0396">Initiation factor</keyword>
<evidence type="ECO:0000256" key="5">
    <source>
        <dbReference type="ARBA" id="ARBA00022741"/>
    </source>
</evidence>
<dbReference type="InterPro" id="IPR023115">
    <property type="entry name" value="TIF_IF2_dom3"/>
</dbReference>
<dbReference type="InterPro" id="IPR000178">
    <property type="entry name" value="TF_IF2_bacterial-like"/>
</dbReference>
<dbReference type="InterPro" id="IPR053905">
    <property type="entry name" value="EF-G-like_DII"/>
</dbReference>
<comment type="caution">
    <text evidence="10">The sequence shown here is derived from an EMBL/GenBank/DDBJ whole genome shotgun (WGS) entry which is preliminary data.</text>
</comment>
<evidence type="ECO:0000256" key="8">
    <source>
        <dbReference type="SAM" id="MobiDB-lite"/>
    </source>
</evidence>
<evidence type="ECO:0000256" key="3">
    <source>
        <dbReference type="ARBA" id="ARBA00022490"/>
    </source>
</evidence>
<feature type="region of interest" description="Disordered" evidence="8">
    <location>
        <begin position="1"/>
        <end position="431"/>
    </location>
</feature>
<feature type="compositionally biased region" description="Low complexity" evidence="8">
    <location>
        <begin position="12"/>
        <end position="23"/>
    </location>
</feature>
<dbReference type="InterPro" id="IPR044145">
    <property type="entry name" value="IF2_II"/>
</dbReference>
<dbReference type="Pfam" id="PF03144">
    <property type="entry name" value="GTP_EFTU_D2"/>
    <property type="match status" value="1"/>
</dbReference>
<gene>
    <name evidence="10" type="ORF">LCGC14_0354000</name>
</gene>
<dbReference type="InterPro" id="IPR036925">
    <property type="entry name" value="TIF_IF2_dom3_sf"/>
</dbReference>